<keyword evidence="3" id="KW-1185">Reference proteome</keyword>
<comment type="caution">
    <text evidence="2">The sequence shown here is derived from an EMBL/GenBank/DDBJ whole genome shotgun (WGS) entry which is preliminary data.</text>
</comment>
<protein>
    <submittedName>
        <fullName evidence="2">C39 family peptidase</fullName>
    </submittedName>
</protein>
<dbReference type="InterPro" id="IPR039564">
    <property type="entry name" value="Peptidase_C39-like"/>
</dbReference>
<dbReference type="Pfam" id="PF13529">
    <property type="entry name" value="Peptidase_C39_2"/>
    <property type="match status" value="1"/>
</dbReference>
<accession>A0ABR9ZS42</accession>
<organism evidence="2 3">
    <name type="scientific">Fusibacter ferrireducens</name>
    <dbReference type="NCBI Taxonomy" id="2785058"/>
    <lineage>
        <taxon>Bacteria</taxon>
        <taxon>Bacillati</taxon>
        <taxon>Bacillota</taxon>
        <taxon>Clostridia</taxon>
        <taxon>Eubacteriales</taxon>
        <taxon>Eubacteriales Family XII. Incertae Sedis</taxon>
        <taxon>Fusibacter</taxon>
    </lineage>
</organism>
<reference evidence="2 3" key="1">
    <citation type="submission" date="2020-11" db="EMBL/GenBank/DDBJ databases">
        <title>Fusibacter basophilias sp. nov.</title>
        <authorList>
            <person name="Qiu D."/>
        </authorList>
    </citation>
    <scope>NUCLEOTIDE SEQUENCE [LARGE SCALE GENOMIC DNA]</scope>
    <source>
        <strain evidence="2 3">Q10-2</strain>
    </source>
</reference>
<dbReference type="EMBL" id="JADKNH010000002">
    <property type="protein sequence ID" value="MBF4692449.1"/>
    <property type="molecule type" value="Genomic_DNA"/>
</dbReference>
<evidence type="ECO:0000313" key="2">
    <source>
        <dbReference type="EMBL" id="MBF4692449.1"/>
    </source>
</evidence>
<dbReference type="RefSeq" id="WP_194700679.1">
    <property type="nucleotide sequence ID" value="NZ_JADKNH010000002.1"/>
</dbReference>
<proteinExistence type="predicted"/>
<name>A0ABR9ZS42_9FIRM</name>
<sequence>MWSDATIRVDAVLYDLDRNANKMLYSVVNKNGIIGYIITDNGQTKVIEFALGESPYQNILHKDVDIKSINEKVNKKINLIYDAGTYFYSSDDNRTITKVDVLNNDSLSAVNSTLNDGILVSPRSIWQNINVIPGVPAETNNPPTIGCGPVSAMNLVKYWDSHGYPNLVSDSDTKQILYNKLYSALSCFPFLGDIATLPDSYKEGVRNYTTSHLVTNLIVLRYSSISNSDISILKTEVNNNRPGTILYDDSYRYGLHYVTFVGYAQDLVGDDFYIIHDLWSSTNVYRSWSNDVSDMNFWSIFTFRFN</sequence>
<dbReference type="Proteomes" id="UP000614200">
    <property type="component" value="Unassembled WGS sequence"/>
</dbReference>
<evidence type="ECO:0000259" key="1">
    <source>
        <dbReference type="Pfam" id="PF13529"/>
    </source>
</evidence>
<evidence type="ECO:0000313" key="3">
    <source>
        <dbReference type="Proteomes" id="UP000614200"/>
    </source>
</evidence>
<feature type="domain" description="Peptidase C39-like" evidence="1">
    <location>
        <begin position="144"/>
        <end position="274"/>
    </location>
</feature>
<gene>
    <name evidence="2" type="ORF">ISU02_04940</name>
</gene>